<dbReference type="SMART" id="SM00148">
    <property type="entry name" value="PLCXc"/>
    <property type="match status" value="1"/>
</dbReference>
<dbReference type="GO" id="GO:0008081">
    <property type="term" value="F:phosphoric diester hydrolase activity"/>
    <property type="evidence" value="ECO:0007669"/>
    <property type="project" value="InterPro"/>
</dbReference>
<dbReference type="AlphaFoldDB" id="A0A0F4GTV0"/>
<organism evidence="3 4">
    <name type="scientific">Zymoseptoria brevis</name>
    <dbReference type="NCBI Taxonomy" id="1047168"/>
    <lineage>
        <taxon>Eukaryota</taxon>
        <taxon>Fungi</taxon>
        <taxon>Dikarya</taxon>
        <taxon>Ascomycota</taxon>
        <taxon>Pezizomycotina</taxon>
        <taxon>Dothideomycetes</taxon>
        <taxon>Dothideomycetidae</taxon>
        <taxon>Mycosphaerellales</taxon>
        <taxon>Mycosphaerellaceae</taxon>
        <taxon>Zymoseptoria</taxon>
    </lineage>
</organism>
<evidence type="ECO:0000313" key="3">
    <source>
        <dbReference type="EMBL" id="KJY00842.1"/>
    </source>
</evidence>
<keyword evidence="4" id="KW-1185">Reference proteome</keyword>
<dbReference type="EMBL" id="LAFY01000302">
    <property type="protein sequence ID" value="KJY00842.1"/>
    <property type="molecule type" value="Genomic_DNA"/>
</dbReference>
<dbReference type="OrthoDB" id="1046782at2759"/>
<dbReference type="Proteomes" id="UP000033647">
    <property type="component" value="Unassembled WGS sequence"/>
</dbReference>
<feature type="domain" description="Phosphatidylinositol-specific phospholipase C X" evidence="2">
    <location>
        <begin position="87"/>
        <end position="252"/>
    </location>
</feature>
<proteinExistence type="predicted"/>
<comment type="caution">
    <text evidence="3">The sequence shown here is derived from an EMBL/GenBank/DDBJ whole genome shotgun (WGS) entry which is preliminary data.</text>
</comment>
<dbReference type="InterPro" id="IPR051057">
    <property type="entry name" value="PI-PLC_domain"/>
</dbReference>
<dbReference type="PROSITE" id="PS50007">
    <property type="entry name" value="PIPLC_X_DOMAIN"/>
    <property type="match status" value="1"/>
</dbReference>
<dbReference type="GO" id="GO:0006629">
    <property type="term" value="P:lipid metabolic process"/>
    <property type="evidence" value="ECO:0007669"/>
    <property type="project" value="InterPro"/>
</dbReference>
<gene>
    <name evidence="3" type="ORF">TI39_contig310g00016</name>
</gene>
<evidence type="ECO:0000259" key="2">
    <source>
        <dbReference type="SMART" id="SM00148"/>
    </source>
</evidence>
<dbReference type="Pfam" id="PF00388">
    <property type="entry name" value="PI-PLC-X"/>
    <property type="match status" value="1"/>
</dbReference>
<reference evidence="3 4" key="1">
    <citation type="submission" date="2015-03" db="EMBL/GenBank/DDBJ databases">
        <title>RNA-seq based gene annotation and comparative genomics of four Zymoseptoria species reveal species-specific pathogenicity related genes and transposable element activity.</title>
        <authorList>
            <person name="Grandaubert J."/>
            <person name="Bhattacharyya A."/>
            <person name="Stukenbrock E.H."/>
        </authorList>
    </citation>
    <scope>NUCLEOTIDE SEQUENCE [LARGE SCALE GENOMIC DNA]</scope>
    <source>
        <strain evidence="3 4">Zb18110</strain>
    </source>
</reference>
<dbReference type="PANTHER" id="PTHR13593:SF116">
    <property type="entry name" value="PLC-LIKE PHOSPHODIESTERASE"/>
    <property type="match status" value="1"/>
</dbReference>
<name>A0A0F4GTV0_9PEZI</name>
<dbReference type="Gene3D" id="3.20.20.190">
    <property type="entry name" value="Phosphatidylinositol (PI) phosphodiesterase"/>
    <property type="match status" value="1"/>
</dbReference>
<keyword evidence="1" id="KW-1133">Transmembrane helix</keyword>
<dbReference type="PANTHER" id="PTHR13593">
    <property type="match status" value="1"/>
</dbReference>
<dbReference type="InterPro" id="IPR017946">
    <property type="entry name" value="PLC-like_Pdiesterase_TIM-brl"/>
</dbReference>
<evidence type="ECO:0000313" key="4">
    <source>
        <dbReference type="Proteomes" id="UP000033647"/>
    </source>
</evidence>
<dbReference type="STRING" id="1047168.A0A0F4GTV0"/>
<evidence type="ECO:0000256" key="1">
    <source>
        <dbReference type="SAM" id="Phobius"/>
    </source>
</evidence>
<keyword evidence="1" id="KW-0472">Membrane</keyword>
<sequence>MLSFSLSRPRDALLSLALGIGFFLCILWILNYFSIDMPSTYLASSIQGPSLTSLTLQKVLQDAHPIFGTSSSKPSELSTATWMKAYPDSTRLVHMNLPGTHDSATWNYTQFLQDELNYASKLGGFAPSNSENYRCQTKSIADSLEAGMRVFDLRYAWDITRTSLVFWHGDALSSQTATLDDVLFGFYHWLDLHSSEAVILSFQHEHKNPDAGTQMALFETLTSPAAKKYLVQTRGTLGTLGEARGKITLFRRFDLDLLPEEYEEMMPGLHFSPKQWTVNSPNIKLPYNPLDPTDFAYIQDYYHPTTPLRSGLSVPIASKYKALTANLLRATTTHPEELWWSFASSTKTDDKPPITPRMMALGDAKTGGVNAGLKGWLKTAKGKRVGIVLMDFWEGEEGLMEDFLNLRKPGEVWL</sequence>
<dbReference type="InterPro" id="IPR000909">
    <property type="entry name" value="PLipase_C_PInositol-sp_X_dom"/>
</dbReference>
<keyword evidence="1" id="KW-0812">Transmembrane</keyword>
<dbReference type="SUPFAM" id="SSF51695">
    <property type="entry name" value="PLC-like phosphodiesterases"/>
    <property type="match status" value="1"/>
</dbReference>
<protein>
    <submittedName>
        <fullName evidence="3">Plc-like phosphodiesterase like protein</fullName>
    </submittedName>
</protein>
<accession>A0A0F4GTV0</accession>
<feature type="transmembrane region" description="Helical" evidence="1">
    <location>
        <begin position="12"/>
        <end position="33"/>
    </location>
</feature>